<dbReference type="AlphaFoldDB" id="A0A2U1L7L3"/>
<protein>
    <submittedName>
        <fullName evidence="5">ENTH/VHS/GAT family protein</fullName>
    </submittedName>
</protein>
<evidence type="ECO:0000259" key="4">
    <source>
        <dbReference type="PROSITE" id="PS50909"/>
    </source>
</evidence>
<reference evidence="5 6" key="1">
    <citation type="journal article" date="2018" name="Mol. Plant">
        <title>The genome of Artemisia annua provides insight into the evolution of Asteraceae family and artemisinin biosynthesis.</title>
        <authorList>
            <person name="Shen Q."/>
            <person name="Zhang L."/>
            <person name="Liao Z."/>
            <person name="Wang S."/>
            <person name="Yan T."/>
            <person name="Shi P."/>
            <person name="Liu M."/>
            <person name="Fu X."/>
            <person name="Pan Q."/>
            <person name="Wang Y."/>
            <person name="Lv Z."/>
            <person name="Lu X."/>
            <person name="Zhang F."/>
            <person name="Jiang W."/>
            <person name="Ma Y."/>
            <person name="Chen M."/>
            <person name="Hao X."/>
            <person name="Li L."/>
            <person name="Tang Y."/>
            <person name="Lv G."/>
            <person name="Zhou Y."/>
            <person name="Sun X."/>
            <person name="Brodelius P.E."/>
            <person name="Rose J.K.C."/>
            <person name="Tang K."/>
        </authorList>
    </citation>
    <scope>NUCLEOTIDE SEQUENCE [LARGE SCALE GENOMIC DNA]</scope>
    <source>
        <strain evidence="6">cv. Huhao1</strain>
        <tissue evidence="5">Leaf</tissue>
    </source>
</reference>
<dbReference type="GO" id="GO:0043130">
    <property type="term" value="F:ubiquitin binding"/>
    <property type="evidence" value="ECO:0007669"/>
    <property type="project" value="InterPro"/>
</dbReference>
<dbReference type="InterPro" id="IPR044836">
    <property type="entry name" value="TOL_plant"/>
</dbReference>
<accession>A0A2U1L7L3</accession>
<dbReference type="GO" id="GO:0016020">
    <property type="term" value="C:membrane"/>
    <property type="evidence" value="ECO:0007669"/>
    <property type="project" value="UniProtKB-SubCell"/>
</dbReference>
<dbReference type="GO" id="GO:0005737">
    <property type="term" value="C:cytoplasm"/>
    <property type="evidence" value="ECO:0007669"/>
    <property type="project" value="UniProtKB-ARBA"/>
</dbReference>
<comment type="subcellular location">
    <subcellularLocation>
        <location evidence="1">Membrane</location>
        <topology evidence="1">Peripheral membrane protein</topology>
    </subcellularLocation>
</comment>
<dbReference type="PROSITE" id="PS50909">
    <property type="entry name" value="GAT"/>
    <property type="match status" value="1"/>
</dbReference>
<keyword evidence="3" id="KW-0472">Membrane</keyword>
<dbReference type="InterPro" id="IPR004152">
    <property type="entry name" value="GAT_dom"/>
</dbReference>
<dbReference type="OrthoDB" id="2018246at2759"/>
<name>A0A2U1L7L3_ARTAN</name>
<organism evidence="5 6">
    <name type="scientific">Artemisia annua</name>
    <name type="common">Sweet wormwood</name>
    <dbReference type="NCBI Taxonomy" id="35608"/>
    <lineage>
        <taxon>Eukaryota</taxon>
        <taxon>Viridiplantae</taxon>
        <taxon>Streptophyta</taxon>
        <taxon>Embryophyta</taxon>
        <taxon>Tracheophyta</taxon>
        <taxon>Spermatophyta</taxon>
        <taxon>Magnoliopsida</taxon>
        <taxon>eudicotyledons</taxon>
        <taxon>Gunneridae</taxon>
        <taxon>Pentapetalae</taxon>
        <taxon>asterids</taxon>
        <taxon>campanulids</taxon>
        <taxon>Asterales</taxon>
        <taxon>Asteraceae</taxon>
        <taxon>Asteroideae</taxon>
        <taxon>Anthemideae</taxon>
        <taxon>Artemisiinae</taxon>
        <taxon>Artemisia</taxon>
    </lineage>
</organism>
<dbReference type="GO" id="GO:0035091">
    <property type="term" value="F:phosphatidylinositol binding"/>
    <property type="evidence" value="ECO:0007669"/>
    <property type="project" value="InterPro"/>
</dbReference>
<evidence type="ECO:0000313" key="6">
    <source>
        <dbReference type="Proteomes" id="UP000245207"/>
    </source>
</evidence>
<dbReference type="InterPro" id="IPR038425">
    <property type="entry name" value="GAT_sf"/>
</dbReference>
<dbReference type="EMBL" id="PKPP01011003">
    <property type="protein sequence ID" value="PWA44988.1"/>
    <property type="molecule type" value="Genomic_DNA"/>
</dbReference>
<dbReference type="GO" id="GO:0043328">
    <property type="term" value="P:protein transport to vacuole involved in ubiquitin-dependent protein catabolic process via the multivesicular body sorting pathway"/>
    <property type="evidence" value="ECO:0007669"/>
    <property type="project" value="InterPro"/>
</dbReference>
<dbReference type="PANTHER" id="PTHR45898:SF27">
    <property type="entry name" value="TARGET OF MYB PROTEIN"/>
    <property type="match status" value="1"/>
</dbReference>
<sequence>MENARVIMDVLAEMLTAVDPEKKEGLKHEVIVDLVEQCRTYKRRVVHLVNSTLDESLLCQGLALNDDLERILSKHEALLTGTPVPFYDLVHLERILSKPAEDAKQLRSAYAALGWSESISFDPITTSGSSTPPSNVVAKFDLLRDEFSSPTAVNSLTVVPVSEAQPSTPVSQNNALALVNSFSPQTQQPQNGLPQQPTFYSNGSVPVTAPPELVCWAQYIQVSPLKCNGNMPQQQQQPSSPGFAKGPRLHGTYIKLRLNLRVYTK</sequence>
<dbReference type="SUPFAM" id="SSF89009">
    <property type="entry name" value="GAT-like domain"/>
    <property type="match status" value="1"/>
</dbReference>
<comment type="similarity">
    <text evidence="2">Belongs to the TOM1 family.</text>
</comment>
<evidence type="ECO:0000313" key="5">
    <source>
        <dbReference type="EMBL" id="PWA44988.1"/>
    </source>
</evidence>
<evidence type="ECO:0000256" key="3">
    <source>
        <dbReference type="ARBA" id="ARBA00023136"/>
    </source>
</evidence>
<proteinExistence type="inferred from homology"/>
<dbReference type="CDD" id="cd14231">
    <property type="entry name" value="GAT_GGA-like_plant"/>
    <property type="match status" value="1"/>
</dbReference>
<feature type="domain" description="GAT" evidence="4">
    <location>
        <begin position="1"/>
        <end position="80"/>
    </location>
</feature>
<evidence type="ECO:0000256" key="2">
    <source>
        <dbReference type="ARBA" id="ARBA00007708"/>
    </source>
</evidence>
<comment type="caution">
    <text evidence="5">The sequence shown here is derived from an EMBL/GenBank/DDBJ whole genome shotgun (WGS) entry which is preliminary data.</text>
</comment>
<evidence type="ECO:0000256" key="1">
    <source>
        <dbReference type="ARBA" id="ARBA00004170"/>
    </source>
</evidence>
<dbReference type="Proteomes" id="UP000245207">
    <property type="component" value="Unassembled WGS sequence"/>
</dbReference>
<dbReference type="Gene3D" id="1.20.58.160">
    <property type="match status" value="1"/>
</dbReference>
<dbReference type="PANTHER" id="PTHR45898">
    <property type="entry name" value="TOM1-LIKE PROTEIN"/>
    <property type="match status" value="1"/>
</dbReference>
<dbReference type="STRING" id="35608.A0A2U1L7L3"/>
<keyword evidence="6" id="KW-1185">Reference proteome</keyword>
<gene>
    <name evidence="5" type="ORF">CTI12_AA520050</name>
</gene>
<dbReference type="Pfam" id="PF03127">
    <property type="entry name" value="GAT"/>
    <property type="match status" value="1"/>
</dbReference>